<evidence type="ECO:0000313" key="5">
    <source>
        <dbReference type="Proteomes" id="UP000198606"/>
    </source>
</evidence>
<dbReference type="InterPro" id="IPR025157">
    <property type="entry name" value="Hemagglutinin_rpt"/>
</dbReference>
<keyword evidence="2" id="KW-0472">Membrane</keyword>
<evidence type="ECO:0000256" key="1">
    <source>
        <dbReference type="SAM" id="MobiDB-lite"/>
    </source>
</evidence>
<evidence type="ECO:0000259" key="3">
    <source>
        <dbReference type="Pfam" id="PF04830"/>
    </source>
</evidence>
<dbReference type="GO" id="GO:0003824">
    <property type="term" value="F:catalytic activity"/>
    <property type="evidence" value="ECO:0007669"/>
    <property type="project" value="UniProtKB-ARBA"/>
</dbReference>
<dbReference type="EMBL" id="FNDG01000021">
    <property type="protein sequence ID" value="SDI64161.1"/>
    <property type="molecule type" value="Genomic_DNA"/>
</dbReference>
<dbReference type="Pfam" id="PF04830">
    <property type="entry name" value="DUF637"/>
    <property type="match status" value="1"/>
</dbReference>
<reference evidence="4 5" key="1">
    <citation type="submission" date="2016-10" db="EMBL/GenBank/DDBJ databases">
        <authorList>
            <person name="de Groot N.N."/>
        </authorList>
    </citation>
    <scope>NUCLEOTIDE SEQUENCE [LARGE SCALE GENOMIC DNA]</scope>
    <source>
        <strain evidence="4 5">LMG 18387</strain>
    </source>
</reference>
<feature type="compositionally biased region" description="Basic and acidic residues" evidence="1">
    <location>
        <begin position="195"/>
        <end position="204"/>
    </location>
</feature>
<proteinExistence type="predicted"/>
<feature type="region of interest" description="Disordered" evidence="1">
    <location>
        <begin position="195"/>
        <end position="216"/>
    </location>
</feature>
<feature type="transmembrane region" description="Helical" evidence="2">
    <location>
        <begin position="298"/>
        <end position="322"/>
    </location>
</feature>
<dbReference type="STRING" id="29435.SAMN05216588_1214"/>
<evidence type="ECO:0000256" key="2">
    <source>
        <dbReference type="SAM" id="Phobius"/>
    </source>
</evidence>
<keyword evidence="2" id="KW-1133">Transmembrane helix</keyword>
<dbReference type="AlphaFoldDB" id="A0A1G8M8B2"/>
<dbReference type="Pfam" id="PF13332">
    <property type="entry name" value="Fil_haemagg_2"/>
    <property type="match status" value="1"/>
</dbReference>
<gene>
    <name evidence="4" type="ORF">SAMN05216588_1214</name>
</gene>
<dbReference type="RefSeq" id="WP_420492704.1">
    <property type="nucleotide sequence ID" value="NZ_FNDG01000021.1"/>
</dbReference>
<protein>
    <submittedName>
        <fullName evidence="4">Filamentous hemagglutinin</fullName>
    </submittedName>
</protein>
<feature type="domain" description="DUF637" evidence="3">
    <location>
        <begin position="357"/>
        <end position="533"/>
    </location>
</feature>
<dbReference type="Proteomes" id="UP000198606">
    <property type="component" value="Unassembled WGS sequence"/>
</dbReference>
<dbReference type="InterPro" id="IPR006915">
    <property type="entry name" value="DUF637_hemagglutn_put"/>
</dbReference>
<keyword evidence="2" id="KW-0812">Transmembrane</keyword>
<accession>A0A1G8M8B2</accession>
<sequence>MKLHGEGYVQGLGCQGGYLAIVGSQVAAQGDMALQAAGNLTIASAADEYHFDAKRRGGGKKVEAVEDRVTQVASELSAGGDLRVVSGADMNLSASRLDAGGSAYLYSGGQLNLLAAQNSDYSLYDKQSKGSFGAKATRRDEVTTIRHIGTEITTGNDLTLASAGDQLYQRARLDSGAGLSLDSGGGITFEAVKDLDQESHEKSKSSSMWTSAKGKGSTDETLLQSQMIAQGDIVISAVEGLNIDVKQVNQQTVSQTIDAMVQADPNLAWIKQAELRGDVDWRQVKEIHDRFKYSHSGLGGAAMIIIAIIVTYLTAGAASGLIGGAAGATAGSGTAMAAGTAATATTAATSAGWANIALTAVATSATSNAAVSTINNRGDLGAVVKDVTSEGAVRGYVTSGVTAGITAGVYDGWMKTETGAAGAIPNGGKVVVEGGLSSFEGVGRFAGNQLLQNGTSTVLDRALGGEGSLSDALRSSLANTFAAAGFNLIGDKTSVEHWDIKDGSPAKIGLHAVMGGLAAEAAGGDFRTGALAAGVNEALVGSLAGWYEGMEPDAKKSLLVMNSQVIGVLTAAAQGGDEKSLQIGAQVAGTATQYNHLTDHEMQSLTKELSQCEAAGTCDQIAQAYFDRHELNEQALNAACSGSTPAACQAKAAEIHDAVLKWQEIGYYVDLDGQPAKILQAFHQLNLAATADVTAANALPAGKAFVEALGVNPDSEVGAALGVTFASFIAGKAAGKNSASGGSTSNGAIWSSTKNKSAVENAYGHWSKHKSEFPELQSAKQYAEQAKAFLTNPPQGTLTKINSRGDTLRYDPSTNTFGVLGQDGAPRTMFRPTDGINYWNRQ</sequence>
<organism evidence="4 5">
    <name type="scientific">Phytopseudomonas flavescens</name>
    <dbReference type="NCBI Taxonomy" id="29435"/>
    <lineage>
        <taxon>Bacteria</taxon>
        <taxon>Pseudomonadati</taxon>
        <taxon>Pseudomonadota</taxon>
        <taxon>Gammaproteobacteria</taxon>
        <taxon>Pseudomonadales</taxon>
        <taxon>Pseudomonadaceae</taxon>
        <taxon>Phytopseudomonas</taxon>
    </lineage>
</organism>
<evidence type="ECO:0000313" key="4">
    <source>
        <dbReference type="EMBL" id="SDI64161.1"/>
    </source>
</evidence>
<name>A0A1G8M8B2_9GAMM</name>